<accession>A0A5C5ZDD4</accession>
<feature type="transmembrane region" description="Helical" evidence="1">
    <location>
        <begin position="94"/>
        <end position="118"/>
    </location>
</feature>
<keyword evidence="1" id="KW-1133">Transmembrane helix</keyword>
<organism evidence="2 3">
    <name type="scientific">Posidoniimonas polymericola</name>
    <dbReference type="NCBI Taxonomy" id="2528002"/>
    <lineage>
        <taxon>Bacteria</taxon>
        <taxon>Pseudomonadati</taxon>
        <taxon>Planctomycetota</taxon>
        <taxon>Planctomycetia</taxon>
        <taxon>Pirellulales</taxon>
        <taxon>Lacipirellulaceae</taxon>
        <taxon>Posidoniimonas</taxon>
    </lineage>
</organism>
<dbReference type="OrthoDB" id="5965958at2"/>
<keyword evidence="1" id="KW-0812">Transmembrane</keyword>
<evidence type="ECO:0008006" key="4">
    <source>
        <dbReference type="Google" id="ProtNLM"/>
    </source>
</evidence>
<evidence type="ECO:0000313" key="2">
    <source>
        <dbReference type="EMBL" id="TWT85354.1"/>
    </source>
</evidence>
<dbReference type="EMBL" id="SJPO01000001">
    <property type="protein sequence ID" value="TWT85354.1"/>
    <property type="molecule type" value="Genomic_DNA"/>
</dbReference>
<comment type="caution">
    <text evidence="2">The sequence shown here is derived from an EMBL/GenBank/DDBJ whole genome shotgun (WGS) entry which is preliminary data.</text>
</comment>
<keyword evidence="3" id="KW-1185">Reference proteome</keyword>
<name>A0A5C5ZDD4_9BACT</name>
<proteinExistence type="predicted"/>
<dbReference type="Proteomes" id="UP000318478">
    <property type="component" value="Unassembled WGS sequence"/>
</dbReference>
<protein>
    <recommendedName>
        <fullName evidence="4">Fatty acid hydroxylase domain-containing protein</fullName>
    </recommendedName>
</protein>
<dbReference type="RefSeq" id="WP_146583623.1">
    <property type="nucleotide sequence ID" value="NZ_SJPO01000001.1"/>
</dbReference>
<keyword evidence="1" id="KW-0472">Membrane</keyword>
<dbReference type="AlphaFoldDB" id="A0A5C5ZDD4"/>
<gene>
    <name evidence="2" type="ORF">Pla123a_01610</name>
</gene>
<sequence length="189" mass="22570">MLWQVWQVLLWFPVLVVLMSLIEHQVHQRLMHKKPRFLFLRRLAVRNKIFMSHAVDHHGQYRKVFHDEPLPHGEDRGIRLNLREGLIESLPVSLLLYCFSTTAALMFPIVVCLHHVLWNQVHMEMHKPEDRFFSSWPLYKFVARHHFLHHRHPNKNFNVALPIGDFLYGTIAKPTSADRESMKSESWSR</sequence>
<evidence type="ECO:0000313" key="3">
    <source>
        <dbReference type="Proteomes" id="UP000318478"/>
    </source>
</evidence>
<feature type="transmembrane region" description="Helical" evidence="1">
    <location>
        <begin position="6"/>
        <end position="26"/>
    </location>
</feature>
<evidence type="ECO:0000256" key="1">
    <source>
        <dbReference type="SAM" id="Phobius"/>
    </source>
</evidence>
<reference evidence="2 3" key="1">
    <citation type="submission" date="2019-02" db="EMBL/GenBank/DDBJ databases">
        <title>Deep-cultivation of Planctomycetes and their phenomic and genomic characterization uncovers novel biology.</title>
        <authorList>
            <person name="Wiegand S."/>
            <person name="Jogler M."/>
            <person name="Boedeker C."/>
            <person name="Pinto D."/>
            <person name="Vollmers J."/>
            <person name="Rivas-Marin E."/>
            <person name="Kohn T."/>
            <person name="Peeters S.H."/>
            <person name="Heuer A."/>
            <person name="Rast P."/>
            <person name="Oberbeckmann S."/>
            <person name="Bunk B."/>
            <person name="Jeske O."/>
            <person name="Meyerdierks A."/>
            <person name="Storesund J.E."/>
            <person name="Kallscheuer N."/>
            <person name="Luecker S."/>
            <person name="Lage O.M."/>
            <person name="Pohl T."/>
            <person name="Merkel B.J."/>
            <person name="Hornburger P."/>
            <person name="Mueller R.-W."/>
            <person name="Bruemmer F."/>
            <person name="Labrenz M."/>
            <person name="Spormann A.M."/>
            <person name="Op Den Camp H."/>
            <person name="Overmann J."/>
            <person name="Amann R."/>
            <person name="Jetten M.S.M."/>
            <person name="Mascher T."/>
            <person name="Medema M.H."/>
            <person name="Devos D.P."/>
            <person name="Kaster A.-K."/>
            <person name="Ovreas L."/>
            <person name="Rohde M."/>
            <person name="Galperin M.Y."/>
            <person name="Jogler C."/>
        </authorList>
    </citation>
    <scope>NUCLEOTIDE SEQUENCE [LARGE SCALE GENOMIC DNA]</scope>
    <source>
        <strain evidence="2 3">Pla123a</strain>
    </source>
</reference>